<dbReference type="PANTHER" id="PTHR31157">
    <property type="entry name" value="SCP DOMAIN-CONTAINING PROTEIN"/>
    <property type="match status" value="1"/>
</dbReference>
<comment type="caution">
    <text evidence="2">The sequence shown here is derived from an EMBL/GenBank/DDBJ whole genome shotgun (WGS) entry which is preliminary data.</text>
</comment>
<dbReference type="InterPro" id="IPR014044">
    <property type="entry name" value="CAP_dom"/>
</dbReference>
<protein>
    <submittedName>
        <fullName evidence="2">Uncharacterized protein, YkwD family</fullName>
    </submittedName>
</protein>
<evidence type="ECO:0000313" key="3">
    <source>
        <dbReference type="Proteomes" id="UP000198647"/>
    </source>
</evidence>
<dbReference type="Pfam" id="PF00188">
    <property type="entry name" value="CAP"/>
    <property type="match status" value="1"/>
</dbReference>
<organism evidence="2 3">
    <name type="scientific">Salimicrobium album</name>
    <dbReference type="NCBI Taxonomy" id="50717"/>
    <lineage>
        <taxon>Bacteria</taxon>
        <taxon>Bacillati</taxon>
        <taxon>Bacillota</taxon>
        <taxon>Bacilli</taxon>
        <taxon>Bacillales</taxon>
        <taxon>Bacillaceae</taxon>
        <taxon>Salimicrobium</taxon>
    </lineage>
</organism>
<dbReference type="InterPro" id="IPR014258">
    <property type="entry name" value="CAP_domain_YkwD-like"/>
</dbReference>
<reference evidence="2 3" key="1">
    <citation type="submission" date="2016-10" db="EMBL/GenBank/DDBJ databases">
        <authorList>
            <person name="Varghese N."/>
            <person name="Submissions S."/>
        </authorList>
    </citation>
    <scope>NUCLEOTIDE SEQUENCE [LARGE SCALE GENOMIC DNA]</scope>
    <source>
        <strain evidence="2 3">DSM 20748</strain>
    </source>
</reference>
<gene>
    <name evidence="2" type="ORF">SAMN04488081_1464</name>
</gene>
<feature type="domain" description="SCP" evidence="1">
    <location>
        <begin position="127"/>
        <end position="241"/>
    </location>
</feature>
<dbReference type="NCBIfam" id="TIGR02909">
    <property type="entry name" value="spore_YkwD"/>
    <property type="match status" value="1"/>
</dbReference>
<dbReference type="PANTHER" id="PTHR31157:SF1">
    <property type="entry name" value="SCP DOMAIN-CONTAINING PROTEIN"/>
    <property type="match status" value="1"/>
</dbReference>
<accession>A0A1H3F131</accession>
<proteinExistence type="predicted"/>
<dbReference type="RefSeq" id="WP_245698754.1">
    <property type="nucleotide sequence ID" value="NZ_FNOS01000003.1"/>
</dbReference>
<keyword evidence="3" id="KW-1185">Reference proteome</keyword>
<dbReference type="EMBL" id="FNOS01000003">
    <property type="protein sequence ID" value="SDX84600.1"/>
    <property type="molecule type" value="Genomic_DNA"/>
</dbReference>
<dbReference type="Proteomes" id="UP000198647">
    <property type="component" value="Unassembled WGS sequence"/>
</dbReference>
<evidence type="ECO:0000313" key="2">
    <source>
        <dbReference type="EMBL" id="SDX84600.1"/>
    </source>
</evidence>
<dbReference type="Gene3D" id="3.40.33.10">
    <property type="entry name" value="CAP"/>
    <property type="match status" value="1"/>
</dbReference>
<dbReference type="InterPro" id="IPR035940">
    <property type="entry name" value="CAP_sf"/>
</dbReference>
<name>A0A1H3F131_9BACI</name>
<dbReference type="SUPFAM" id="SSF55797">
    <property type="entry name" value="PR-1-like"/>
    <property type="match status" value="1"/>
</dbReference>
<dbReference type="CDD" id="cd05379">
    <property type="entry name" value="CAP_bacterial"/>
    <property type="match status" value="1"/>
</dbReference>
<sequence>MHKYWISGLIMVLLGVVNPIKGETETLPGKEVPIDKAWTIEFTENVDEDILSSNNYVGIKREDGTFVPLERTIGEASIRLEPEEFYKDGATYELYLSPELRSETKTETARNFRAVYEVSAFEQEVVELTNEKRAAYGLPPLELNEELSRVAKQKSFDMHENSYFAHQSPTYGSPFNMMNMFGLNYQYAGENIAAGQISPEEVVEAWMNSEGHRANILNENYDEIGVGYVDSDGYYVTYWTQFFYTSGE</sequence>
<evidence type="ECO:0000259" key="1">
    <source>
        <dbReference type="Pfam" id="PF00188"/>
    </source>
</evidence>